<name>A0ABV4QAQ6_9ACTN</name>
<feature type="compositionally biased region" description="Basic and acidic residues" evidence="1">
    <location>
        <begin position="71"/>
        <end position="84"/>
    </location>
</feature>
<feature type="compositionally biased region" description="Polar residues" evidence="1">
    <location>
        <begin position="120"/>
        <end position="140"/>
    </location>
</feature>
<dbReference type="RefSeq" id="WP_371949729.1">
    <property type="nucleotide sequence ID" value="NZ_JAXCEI010000005.1"/>
</dbReference>
<dbReference type="Proteomes" id="UP001569963">
    <property type="component" value="Unassembled WGS sequence"/>
</dbReference>
<feature type="compositionally biased region" description="Low complexity" evidence="1">
    <location>
        <begin position="93"/>
        <end position="109"/>
    </location>
</feature>
<keyword evidence="2" id="KW-1133">Transmembrane helix</keyword>
<feature type="region of interest" description="Disordered" evidence="1">
    <location>
        <begin position="1"/>
        <end position="236"/>
    </location>
</feature>
<evidence type="ECO:0000313" key="4">
    <source>
        <dbReference type="Proteomes" id="UP001569963"/>
    </source>
</evidence>
<feature type="compositionally biased region" description="Low complexity" evidence="1">
    <location>
        <begin position="50"/>
        <end position="70"/>
    </location>
</feature>
<organism evidence="3 4">
    <name type="scientific">Actinomadura monticuli</name>
    <dbReference type="NCBI Taxonomy" id="3097367"/>
    <lineage>
        <taxon>Bacteria</taxon>
        <taxon>Bacillati</taxon>
        <taxon>Actinomycetota</taxon>
        <taxon>Actinomycetes</taxon>
        <taxon>Streptosporangiales</taxon>
        <taxon>Thermomonosporaceae</taxon>
        <taxon>Actinomadura</taxon>
    </lineage>
</organism>
<keyword evidence="4" id="KW-1185">Reference proteome</keyword>
<evidence type="ECO:0000256" key="1">
    <source>
        <dbReference type="SAM" id="MobiDB-lite"/>
    </source>
</evidence>
<gene>
    <name evidence="3" type="ORF">SM611_12860</name>
</gene>
<proteinExistence type="predicted"/>
<feature type="transmembrane region" description="Helical" evidence="2">
    <location>
        <begin position="243"/>
        <end position="264"/>
    </location>
</feature>
<feature type="region of interest" description="Disordered" evidence="1">
    <location>
        <begin position="269"/>
        <end position="305"/>
    </location>
</feature>
<protein>
    <submittedName>
        <fullName evidence="3">Uncharacterized protein</fullName>
    </submittedName>
</protein>
<feature type="compositionally biased region" description="Polar residues" evidence="1">
    <location>
        <begin position="24"/>
        <end position="34"/>
    </location>
</feature>
<keyword evidence="2" id="KW-0472">Membrane</keyword>
<dbReference type="EMBL" id="JAXCEI010000005">
    <property type="protein sequence ID" value="MFA1539820.1"/>
    <property type="molecule type" value="Genomic_DNA"/>
</dbReference>
<reference evidence="3 4" key="1">
    <citation type="submission" date="2023-11" db="EMBL/GenBank/DDBJ databases">
        <title>Actinomadura monticuli sp. nov., isolated from volcanic ash.</title>
        <authorList>
            <person name="Lee S.D."/>
            <person name="Yang H."/>
            <person name="Kim I.S."/>
        </authorList>
    </citation>
    <scope>NUCLEOTIDE SEQUENCE [LARGE SCALE GENOMIC DNA]</scope>
    <source>
        <strain evidence="3 4">DLS-62</strain>
    </source>
</reference>
<accession>A0ABV4QAQ6</accession>
<feature type="compositionally biased region" description="Basic and acidic residues" evidence="1">
    <location>
        <begin position="148"/>
        <end position="157"/>
    </location>
</feature>
<feature type="compositionally biased region" description="Basic and acidic residues" evidence="1">
    <location>
        <begin position="1"/>
        <end position="10"/>
    </location>
</feature>
<evidence type="ECO:0000313" key="3">
    <source>
        <dbReference type="EMBL" id="MFA1539820.1"/>
    </source>
</evidence>
<comment type="caution">
    <text evidence="3">The sequence shown here is derived from an EMBL/GenBank/DDBJ whole genome shotgun (WGS) entry which is preliminary data.</text>
</comment>
<keyword evidence="2" id="KW-0812">Transmembrane</keyword>
<evidence type="ECO:0000256" key="2">
    <source>
        <dbReference type="SAM" id="Phobius"/>
    </source>
</evidence>
<sequence>MSDQGERGGRWTDMNDSELREESPQSSGAESATGPQVAFPEPKVPEVFMSAPTGPADPADPAASDGPGDDAPSHDVWGKVEEPQRAFPSQGGAFPPQDDVFPPQDDAFATQDDPFPSQGGAFQSRNDEFSSQGGAFQSQGDAFASQGGDEREADDVKVAPVSEEDAPQWEGSLFDEGAGDADSNYVPAVPTGSGQPAKPGKPSSGNWQMPEWMADEESADAKLGGSPTPSRDVLDDGGGRSRLVLFGGVGLLLVALIAAGAVYFTKGGDDPEAPSGNVDKRAAAEQSEGAQVKPPPDKPLGKFRGTPSRMLGMVPDAHSGLAYPRLAAPWQVPTKQNRLGTSGWSGQQILVTERHAQQLWYGQLLTGTLHPSLATAYEGPESVKNVAALVAQGQEAQYYAFPHKTAPLASQALTVDGRKGWLIASYLTYQRSGVRATGEVVATAVIDTGRKTPAVVFASMPNTHKQRWPDVTEFLTHLKIAS</sequence>